<dbReference type="Gene3D" id="1.10.10.10">
    <property type="entry name" value="Winged helix-like DNA-binding domain superfamily/Winged helix DNA-binding domain"/>
    <property type="match status" value="1"/>
</dbReference>
<evidence type="ECO:0000256" key="3">
    <source>
        <dbReference type="PROSITE-ProRule" id="PRU00339"/>
    </source>
</evidence>
<dbReference type="InterPro" id="IPR019734">
    <property type="entry name" value="TPR_rpt"/>
</dbReference>
<dbReference type="Pfam" id="PF13191">
    <property type="entry name" value="AAA_16"/>
    <property type="match status" value="1"/>
</dbReference>
<dbReference type="SUPFAM" id="SSF52540">
    <property type="entry name" value="P-loop containing nucleoside triphosphate hydrolases"/>
    <property type="match status" value="1"/>
</dbReference>
<dbReference type="InterPro" id="IPR027417">
    <property type="entry name" value="P-loop_NTPase"/>
</dbReference>
<proteinExistence type="predicted"/>
<feature type="domain" description="Bacterial transcriptional activator" evidence="4">
    <location>
        <begin position="97"/>
        <end position="227"/>
    </location>
</feature>
<comment type="caution">
    <text evidence="5">The sequence shown here is derived from an EMBL/GenBank/DDBJ whole genome shotgun (WGS) entry which is preliminary data.</text>
</comment>
<organism evidence="5 6">
    <name type="scientific">Candidatus Blautia pullicola</name>
    <dbReference type="NCBI Taxonomy" id="2838498"/>
    <lineage>
        <taxon>Bacteria</taxon>
        <taxon>Bacillati</taxon>
        <taxon>Bacillota</taxon>
        <taxon>Clostridia</taxon>
        <taxon>Lachnospirales</taxon>
        <taxon>Lachnospiraceae</taxon>
        <taxon>Blautia</taxon>
    </lineage>
</organism>
<reference evidence="5" key="2">
    <citation type="submission" date="2021-04" db="EMBL/GenBank/DDBJ databases">
        <authorList>
            <person name="Gilroy R."/>
        </authorList>
    </citation>
    <scope>NUCLEOTIDE SEQUENCE</scope>
    <source>
        <strain evidence="5">1068</strain>
    </source>
</reference>
<dbReference type="GO" id="GO:0005524">
    <property type="term" value="F:ATP binding"/>
    <property type="evidence" value="ECO:0007669"/>
    <property type="project" value="UniProtKB-KW"/>
</dbReference>
<keyword evidence="3" id="KW-0802">TPR repeat</keyword>
<dbReference type="EMBL" id="DXBG01000182">
    <property type="protein sequence ID" value="HIZ65819.1"/>
    <property type="molecule type" value="Genomic_DNA"/>
</dbReference>
<dbReference type="Gene3D" id="3.40.50.300">
    <property type="entry name" value="P-loop containing nucleotide triphosphate hydrolases"/>
    <property type="match status" value="1"/>
</dbReference>
<name>A0A9D2FR59_9FIRM</name>
<dbReference type="SMART" id="SM01043">
    <property type="entry name" value="BTAD"/>
    <property type="match status" value="1"/>
</dbReference>
<feature type="repeat" description="TPR" evidence="3">
    <location>
        <begin position="823"/>
        <end position="856"/>
    </location>
</feature>
<dbReference type="InterPro" id="IPR011990">
    <property type="entry name" value="TPR-like_helical_dom_sf"/>
</dbReference>
<dbReference type="InterPro" id="IPR041664">
    <property type="entry name" value="AAA_16"/>
</dbReference>
<dbReference type="Pfam" id="PF13374">
    <property type="entry name" value="TPR_10"/>
    <property type="match status" value="1"/>
</dbReference>
<evidence type="ECO:0000313" key="5">
    <source>
        <dbReference type="EMBL" id="HIZ65819.1"/>
    </source>
</evidence>
<dbReference type="PANTHER" id="PTHR16305">
    <property type="entry name" value="TESTICULAR SOLUBLE ADENYLYL CYCLASE"/>
    <property type="match status" value="1"/>
</dbReference>
<dbReference type="SMART" id="SM00028">
    <property type="entry name" value="TPR"/>
    <property type="match status" value="4"/>
</dbReference>
<dbReference type="AlphaFoldDB" id="A0A9D2FR59"/>
<dbReference type="GO" id="GO:0004016">
    <property type="term" value="F:adenylate cyclase activity"/>
    <property type="evidence" value="ECO:0007669"/>
    <property type="project" value="TreeGrafter"/>
</dbReference>
<keyword evidence="2" id="KW-0067">ATP-binding</keyword>
<dbReference type="InterPro" id="IPR005158">
    <property type="entry name" value="BTAD"/>
</dbReference>
<evidence type="ECO:0000256" key="2">
    <source>
        <dbReference type="ARBA" id="ARBA00022840"/>
    </source>
</evidence>
<sequence>MEKISVHLLGRPYVEVNGERVNFPYKKAEGFFYYLCVKKNATREEIIYVLWGSDNENVGRKNLREAVYQIKKLLGKEILLTAGHTSISLNPECMPEIDWDSVDEHNILEQEEEGILTHFHIKNCYEFEEWTAALQEQYNQSIIQSARQRLYEANHRKDIALIQKYGNILIKQDPYNEGMYQELMEIYAAGGSYNMAIKLYYDLEKILAEELEVEPSPEITELFHRIFNVKGNVAPSGEKWKISFVGRTDEIYEISQCFTESEKGRISQCVAIAGEEGAGKTALLDKAEQLAKGFRMISLRASCYRDEKDFFLRPWNDIFWEIEQCIENKVFDPELIAGEKEQLKQILTGLSPEGTEKMGRPTFQLIERVVLEMCRKITKTHRIVLVFDDIQWMDDMSFQLLCRILLTIGTDKVLLLCTYNLDYDSQVMEAMEKIMRQGYLRVIRINPFTRQETEELLHRYLPQLEMEEEKKANIYKVTEGNAFFLMELINLIREKGYTLEMSPKANNVIKARLAGLPDLENQVLDCMAMFPEKVSAEELELLLPEMDRLELLRILEKLQERHLIKEVLVGWNIYYEYVHRVFREYVYERQSVGKRRACHEVLAGYYENQAETKRNFGCLPMIIHHYERCHNQVKTYEYKIKYLKEYYTIVNENFPVLHWEIDYGDKDFGGAMETGQMMELAQEVIRLSDDSHKAQEMKMEMHYIIGRYGIAVGEYSSGISSIQKSWELAKSLGQRKMLLNCCKQMCFYGIQMEDLEWVKQHVDRALDLAEEEDQEEKGVFTRLLGWYFFRKGQYSKAEETLYKAIEIFRNAAGGKAYFRMSVAACYGYLGDLYREKREWEQAADYYKTAIQMAEGMVATNGLGQFYSGFGQLRYLEGKDKEALEYLEKAVECLKGNGYDWGLERAYAYLALVLERQGNQEKAKAAYLESRRISDKIKNPTTEELLNEIEQQRKLSR</sequence>
<dbReference type="GO" id="GO:0005737">
    <property type="term" value="C:cytoplasm"/>
    <property type="evidence" value="ECO:0007669"/>
    <property type="project" value="TreeGrafter"/>
</dbReference>
<evidence type="ECO:0000259" key="4">
    <source>
        <dbReference type="SMART" id="SM01043"/>
    </source>
</evidence>
<dbReference type="PROSITE" id="PS50005">
    <property type="entry name" value="TPR"/>
    <property type="match status" value="1"/>
</dbReference>
<dbReference type="SUPFAM" id="SSF48452">
    <property type="entry name" value="TPR-like"/>
    <property type="match status" value="3"/>
</dbReference>
<evidence type="ECO:0000256" key="1">
    <source>
        <dbReference type="ARBA" id="ARBA00022741"/>
    </source>
</evidence>
<protein>
    <submittedName>
        <fullName evidence="5">AAA family ATPase</fullName>
    </submittedName>
</protein>
<keyword evidence="1" id="KW-0547">Nucleotide-binding</keyword>
<reference evidence="5" key="1">
    <citation type="journal article" date="2021" name="PeerJ">
        <title>Extensive microbial diversity within the chicken gut microbiome revealed by metagenomics and culture.</title>
        <authorList>
            <person name="Gilroy R."/>
            <person name="Ravi A."/>
            <person name="Getino M."/>
            <person name="Pursley I."/>
            <person name="Horton D.L."/>
            <person name="Alikhan N.F."/>
            <person name="Baker D."/>
            <person name="Gharbi K."/>
            <person name="Hall N."/>
            <person name="Watson M."/>
            <person name="Adriaenssens E.M."/>
            <person name="Foster-Nyarko E."/>
            <person name="Jarju S."/>
            <person name="Secka A."/>
            <person name="Antonio M."/>
            <person name="Oren A."/>
            <person name="Chaudhuri R.R."/>
            <person name="La Ragione R."/>
            <person name="Hildebrand F."/>
            <person name="Pallen M.J."/>
        </authorList>
    </citation>
    <scope>NUCLEOTIDE SEQUENCE</scope>
    <source>
        <strain evidence="5">1068</strain>
    </source>
</reference>
<dbReference type="Pfam" id="PF03704">
    <property type="entry name" value="BTAD"/>
    <property type="match status" value="1"/>
</dbReference>
<gene>
    <name evidence="5" type="ORF">H9809_07980</name>
</gene>
<accession>A0A9D2FR59</accession>
<dbReference type="Proteomes" id="UP000824056">
    <property type="component" value="Unassembled WGS sequence"/>
</dbReference>
<dbReference type="Gene3D" id="1.25.40.10">
    <property type="entry name" value="Tetratricopeptide repeat domain"/>
    <property type="match status" value="3"/>
</dbReference>
<evidence type="ECO:0000313" key="6">
    <source>
        <dbReference type="Proteomes" id="UP000824056"/>
    </source>
</evidence>
<dbReference type="PANTHER" id="PTHR16305:SF28">
    <property type="entry name" value="GUANYLATE CYCLASE DOMAIN-CONTAINING PROTEIN"/>
    <property type="match status" value="1"/>
</dbReference>
<dbReference type="InterPro" id="IPR036388">
    <property type="entry name" value="WH-like_DNA-bd_sf"/>
</dbReference>